<gene>
    <name evidence="1" type="ORF">BDN72DRAFT_897708</name>
</gene>
<evidence type="ECO:0000313" key="2">
    <source>
        <dbReference type="Proteomes" id="UP000308600"/>
    </source>
</evidence>
<accession>A0ACD3ATV7</accession>
<reference evidence="1 2" key="1">
    <citation type="journal article" date="2019" name="Nat. Ecol. Evol.">
        <title>Megaphylogeny resolves global patterns of mushroom evolution.</title>
        <authorList>
            <person name="Varga T."/>
            <person name="Krizsan K."/>
            <person name="Foldi C."/>
            <person name="Dima B."/>
            <person name="Sanchez-Garcia M."/>
            <person name="Sanchez-Ramirez S."/>
            <person name="Szollosi G.J."/>
            <person name="Szarkandi J.G."/>
            <person name="Papp V."/>
            <person name="Albert L."/>
            <person name="Andreopoulos W."/>
            <person name="Angelini C."/>
            <person name="Antonin V."/>
            <person name="Barry K.W."/>
            <person name="Bougher N.L."/>
            <person name="Buchanan P."/>
            <person name="Buyck B."/>
            <person name="Bense V."/>
            <person name="Catcheside P."/>
            <person name="Chovatia M."/>
            <person name="Cooper J."/>
            <person name="Damon W."/>
            <person name="Desjardin D."/>
            <person name="Finy P."/>
            <person name="Geml J."/>
            <person name="Haridas S."/>
            <person name="Hughes K."/>
            <person name="Justo A."/>
            <person name="Karasinski D."/>
            <person name="Kautmanova I."/>
            <person name="Kiss B."/>
            <person name="Kocsube S."/>
            <person name="Kotiranta H."/>
            <person name="LaButti K.M."/>
            <person name="Lechner B.E."/>
            <person name="Liimatainen K."/>
            <person name="Lipzen A."/>
            <person name="Lukacs Z."/>
            <person name="Mihaltcheva S."/>
            <person name="Morgado L.N."/>
            <person name="Niskanen T."/>
            <person name="Noordeloos M.E."/>
            <person name="Ohm R.A."/>
            <person name="Ortiz-Santana B."/>
            <person name="Ovrebo C."/>
            <person name="Racz N."/>
            <person name="Riley R."/>
            <person name="Savchenko A."/>
            <person name="Shiryaev A."/>
            <person name="Soop K."/>
            <person name="Spirin V."/>
            <person name="Szebenyi C."/>
            <person name="Tomsovsky M."/>
            <person name="Tulloss R.E."/>
            <person name="Uehling J."/>
            <person name="Grigoriev I.V."/>
            <person name="Vagvolgyi C."/>
            <person name="Papp T."/>
            <person name="Martin F.M."/>
            <person name="Miettinen O."/>
            <person name="Hibbett D.S."/>
            <person name="Nagy L.G."/>
        </authorList>
    </citation>
    <scope>NUCLEOTIDE SEQUENCE [LARGE SCALE GENOMIC DNA]</scope>
    <source>
        <strain evidence="1 2">NL-1719</strain>
    </source>
</reference>
<dbReference type="EMBL" id="ML208340">
    <property type="protein sequence ID" value="TFK68987.1"/>
    <property type="molecule type" value="Genomic_DNA"/>
</dbReference>
<organism evidence="1 2">
    <name type="scientific">Pluteus cervinus</name>
    <dbReference type="NCBI Taxonomy" id="181527"/>
    <lineage>
        <taxon>Eukaryota</taxon>
        <taxon>Fungi</taxon>
        <taxon>Dikarya</taxon>
        <taxon>Basidiomycota</taxon>
        <taxon>Agaricomycotina</taxon>
        <taxon>Agaricomycetes</taxon>
        <taxon>Agaricomycetidae</taxon>
        <taxon>Agaricales</taxon>
        <taxon>Pluteineae</taxon>
        <taxon>Pluteaceae</taxon>
        <taxon>Pluteus</taxon>
    </lineage>
</organism>
<proteinExistence type="predicted"/>
<protein>
    <submittedName>
        <fullName evidence="1">Uncharacterized protein</fullName>
    </submittedName>
</protein>
<dbReference type="Proteomes" id="UP000308600">
    <property type="component" value="Unassembled WGS sequence"/>
</dbReference>
<evidence type="ECO:0000313" key="1">
    <source>
        <dbReference type="EMBL" id="TFK68987.1"/>
    </source>
</evidence>
<keyword evidence="2" id="KW-1185">Reference proteome</keyword>
<sequence>MRQTCTRLRDITKSLEIWQLLVRREPRQTLCLELPVESYACEELESHFLRRKSAEVRYEKAGKEFPFSGRILPIKLALPLDSASLVPGGRWLLISTSRGSVNYYDLNAEDNSGHELIPVYRTQIFHAHRHRLELSHSQV</sequence>
<name>A0ACD3ATV7_9AGAR</name>